<dbReference type="InterPro" id="IPR005117">
    <property type="entry name" value="NiRdtase/SiRdtase_haem-b_fer"/>
</dbReference>
<evidence type="ECO:0000313" key="6">
    <source>
        <dbReference type="EMBL" id="MTD60057.1"/>
    </source>
</evidence>
<evidence type="ECO:0000313" key="7">
    <source>
        <dbReference type="Proteomes" id="UP000437824"/>
    </source>
</evidence>
<evidence type="ECO:0000256" key="3">
    <source>
        <dbReference type="ARBA" id="ARBA00023004"/>
    </source>
</evidence>
<dbReference type="PROSITE" id="PS51379">
    <property type="entry name" value="4FE4S_FER_2"/>
    <property type="match status" value="2"/>
</dbReference>
<organism evidence="6 7">
    <name type="scientific">Blautia luti DSM 14534 = JCM 17040</name>
    <dbReference type="NCBI Taxonomy" id="649762"/>
    <lineage>
        <taxon>Bacteria</taxon>
        <taxon>Bacillati</taxon>
        <taxon>Bacillota</taxon>
        <taxon>Clostridia</taxon>
        <taxon>Lachnospirales</taxon>
        <taxon>Lachnospiraceae</taxon>
        <taxon>Blautia</taxon>
    </lineage>
</organism>
<dbReference type="RefSeq" id="WP_154779592.1">
    <property type="nucleotide sequence ID" value="NZ_WMBC01000001.1"/>
</dbReference>
<dbReference type="GO" id="GO:0046872">
    <property type="term" value="F:metal ion binding"/>
    <property type="evidence" value="ECO:0007669"/>
    <property type="project" value="UniProtKB-KW"/>
</dbReference>
<dbReference type="InterPro" id="IPR045854">
    <property type="entry name" value="NO2/SO3_Rdtase_4Fe4S_sf"/>
</dbReference>
<keyword evidence="4" id="KW-0411">Iron-sulfur</keyword>
<dbReference type="GO" id="GO:0016002">
    <property type="term" value="F:sulfite reductase activity"/>
    <property type="evidence" value="ECO:0007669"/>
    <property type="project" value="TreeGrafter"/>
</dbReference>
<feature type="domain" description="4Fe-4S ferredoxin-type" evidence="5">
    <location>
        <begin position="173"/>
        <end position="203"/>
    </location>
</feature>
<dbReference type="Proteomes" id="UP000437824">
    <property type="component" value="Unassembled WGS sequence"/>
</dbReference>
<protein>
    <submittedName>
        <fullName evidence="6">(4Fe-4S)-binding protein</fullName>
    </submittedName>
</protein>
<dbReference type="GO" id="GO:0051539">
    <property type="term" value="F:4 iron, 4 sulfur cluster binding"/>
    <property type="evidence" value="ECO:0007669"/>
    <property type="project" value="UniProtKB-KW"/>
</dbReference>
<dbReference type="InterPro" id="IPR006067">
    <property type="entry name" value="NO2/SO3_Rdtase_4Fe4S_dom"/>
</dbReference>
<keyword evidence="3" id="KW-0408">Iron</keyword>
<evidence type="ECO:0000256" key="1">
    <source>
        <dbReference type="ARBA" id="ARBA00022485"/>
    </source>
</evidence>
<dbReference type="EMBL" id="WMBC01000001">
    <property type="protein sequence ID" value="MTD60057.1"/>
    <property type="molecule type" value="Genomic_DNA"/>
</dbReference>
<dbReference type="Pfam" id="PF01077">
    <property type="entry name" value="NIR_SIR"/>
    <property type="match status" value="1"/>
</dbReference>
<dbReference type="InterPro" id="IPR017896">
    <property type="entry name" value="4Fe4S_Fe-S-bd"/>
</dbReference>
<dbReference type="PANTHER" id="PTHR11493:SF54">
    <property type="entry name" value="ANAEROBIC SULFITE REDUCTASE SUBUNIT C"/>
    <property type="match status" value="1"/>
</dbReference>
<dbReference type="GO" id="GO:0009337">
    <property type="term" value="C:sulfite reductase complex (NADPH)"/>
    <property type="evidence" value="ECO:0007669"/>
    <property type="project" value="TreeGrafter"/>
</dbReference>
<dbReference type="SUPFAM" id="SSF55124">
    <property type="entry name" value="Nitrite/Sulfite reductase N-terminal domain-like"/>
    <property type="match status" value="1"/>
</dbReference>
<dbReference type="Pfam" id="PF03460">
    <property type="entry name" value="NIR_SIR_ferr"/>
    <property type="match status" value="1"/>
</dbReference>
<name>A0A844GID2_9FIRM</name>
<evidence type="ECO:0000259" key="5">
    <source>
        <dbReference type="PROSITE" id="PS51379"/>
    </source>
</evidence>
<proteinExistence type="predicted"/>
<reference evidence="6 7" key="1">
    <citation type="submission" date="2019-11" db="EMBL/GenBank/DDBJ databases">
        <title>Draft genome sequence of Blautia luti DSM 14534T, isolated from human stool.</title>
        <authorList>
            <person name="Ortiz R."/>
            <person name="Melis-Arcos F."/>
            <person name="Covarrubias P."/>
            <person name="Cardenas J.P."/>
            <person name="Perez-Donoso J."/>
            <person name="Almonacid D."/>
        </authorList>
    </citation>
    <scope>NUCLEOTIDE SEQUENCE [LARGE SCALE GENOMIC DNA]</scope>
    <source>
        <strain evidence="6 7">DSM 14534</strain>
    </source>
</reference>
<evidence type="ECO:0000256" key="2">
    <source>
        <dbReference type="ARBA" id="ARBA00022723"/>
    </source>
</evidence>
<dbReference type="SUPFAM" id="SSF54862">
    <property type="entry name" value="4Fe-4S ferredoxins"/>
    <property type="match status" value="1"/>
</dbReference>
<evidence type="ECO:0000256" key="4">
    <source>
        <dbReference type="ARBA" id="ARBA00023014"/>
    </source>
</evidence>
<dbReference type="Gene3D" id="3.30.70.20">
    <property type="match status" value="1"/>
</dbReference>
<dbReference type="SUPFAM" id="SSF56014">
    <property type="entry name" value="Nitrite and sulphite reductase 4Fe-4S domain-like"/>
    <property type="match status" value="1"/>
</dbReference>
<dbReference type="InterPro" id="IPR045169">
    <property type="entry name" value="NO2/SO3_Rdtase_4Fe4S_prot"/>
</dbReference>
<dbReference type="GO" id="GO:0050311">
    <property type="term" value="F:sulfite reductase (ferredoxin) activity"/>
    <property type="evidence" value="ECO:0007669"/>
    <property type="project" value="TreeGrafter"/>
</dbReference>
<accession>A0A844GID2</accession>
<keyword evidence="1" id="KW-0004">4Fe-4S</keyword>
<keyword evidence="2" id="KW-0479">Metal-binding</keyword>
<dbReference type="Gene3D" id="3.30.413.10">
    <property type="entry name" value="Sulfite Reductase Hemoprotein, domain 1"/>
    <property type="match status" value="1"/>
</dbReference>
<dbReference type="InterPro" id="IPR017900">
    <property type="entry name" value="4Fe4S_Fe_S_CS"/>
</dbReference>
<comment type="caution">
    <text evidence="6">The sequence shown here is derived from an EMBL/GenBank/DDBJ whole genome shotgun (WGS) entry which is preliminary data.</text>
</comment>
<dbReference type="GO" id="GO:0020037">
    <property type="term" value="F:heme binding"/>
    <property type="evidence" value="ECO:0007669"/>
    <property type="project" value="InterPro"/>
</dbReference>
<dbReference type="PANTHER" id="PTHR11493">
    <property type="entry name" value="SULFITE REDUCTASE [NADPH] SUBUNIT BETA-RELATED"/>
    <property type="match status" value="1"/>
</dbReference>
<dbReference type="PROSITE" id="PS00198">
    <property type="entry name" value="4FE4S_FER_1"/>
    <property type="match status" value="1"/>
</dbReference>
<feature type="domain" description="4Fe-4S ferredoxin-type" evidence="5">
    <location>
        <begin position="204"/>
        <end position="234"/>
    </location>
</feature>
<dbReference type="Pfam" id="PF00037">
    <property type="entry name" value="Fer4"/>
    <property type="match status" value="1"/>
</dbReference>
<dbReference type="InterPro" id="IPR036136">
    <property type="entry name" value="Nit/Sulf_reduc_fer-like_dom_sf"/>
</dbReference>
<gene>
    <name evidence="6" type="ORF">GKZ57_01955</name>
</gene>
<dbReference type="GO" id="GO:0000103">
    <property type="term" value="P:sulfate assimilation"/>
    <property type="evidence" value="ECO:0007669"/>
    <property type="project" value="TreeGrafter"/>
</dbReference>
<sequence>MKQEKEATTGTKISPEEIKRVKGLGCLKDKRYDDIFNIRVITRNGRITTEEHRAIADAAEKFGNGEITMTTRLSMEIQGVPYGNLEGAIALLAEHGLTTGGTGSLVRPVVSCKGTTCQYGLIDTFSLSEKIHERFYLGYHNVTLPHKFKIAVGGCPNNCVKPNLNDLGIIGQRIPKPDTEKCRGCKVCQIAKNCPVKVPEVIDGKIYINPEECNHCGRCKGRCPFGAVTEYQDGYKIYIGGRWGKRVAHGRTLTRIFTDEEQVMKVVERAILLFRDEGIAGERFADTVNRLGFEYVNEKLISEI</sequence>
<dbReference type="AlphaFoldDB" id="A0A844GID2"/>